<accession>A0A5C7BVX4</accession>
<evidence type="ECO:0000313" key="2">
    <source>
        <dbReference type="EMBL" id="TXE27144.1"/>
    </source>
</evidence>
<dbReference type="RefSeq" id="WP_048797297.1">
    <property type="nucleotide sequence ID" value="NZ_JVEJ01000440.1"/>
</dbReference>
<evidence type="ECO:0000313" key="3">
    <source>
        <dbReference type="Proteomes" id="UP000321126"/>
    </source>
</evidence>
<organism evidence="2 3">
    <name type="scientific">Serratia marcescens</name>
    <dbReference type="NCBI Taxonomy" id="615"/>
    <lineage>
        <taxon>Bacteria</taxon>
        <taxon>Pseudomonadati</taxon>
        <taxon>Pseudomonadota</taxon>
        <taxon>Gammaproteobacteria</taxon>
        <taxon>Enterobacterales</taxon>
        <taxon>Yersiniaceae</taxon>
        <taxon>Serratia</taxon>
    </lineage>
</organism>
<comment type="caution">
    <text evidence="2">The sequence shown here is derived from an EMBL/GenBank/DDBJ whole genome shotgun (WGS) entry which is preliminary data.</text>
</comment>
<feature type="domain" description="Phage head morphogenesis" evidence="1">
    <location>
        <begin position="57"/>
        <end position="185"/>
    </location>
</feature>
<dbReference type="NCBIfam" id="TIGR01641">
    <property type="entry name" value="phageSPP1_gp7"/>
    <property type="match status" value="1"/>
</dbReference>
<dbReference type="Pfam" id="PF04233">
    <property type="entry name" value="Phage_Mu_F"/>
    <property type="match status" value="1"/>
</dbReference>
<dbReference type="EMBL" id="VOUQ01000019">
    <property type="protein sequence ID" value="TXE27144.1"/>
    <property type="molecule type" value="Genomic_DNA"/>
</dbReference>
<proteinExistence type="predicted"/>
<dbReference type="Proteomes" id="UP000321126">
    <property type="component" value="Unassembled WGS sequence"/>
</dbReference>
<dbReference type="InterPro" id="IPR006528">
    <property type="entry name" value="Phage_head_morphogenesis_dom"/>
</dbReference>
<name>A0A5C7BVX4_SERMA</name>
<evidence type="ECO:0000259" key="1">
    <source>
        <dbReference type="Pfam" id="PF04233"/>
    </source>
</evidence>
<dbReference type="AlphaFoldDB" id="A0A5C7BVX4"/>
<reference evidence="2 3" key="1">
    <citation type="submission" date="2019-07" db="EMBL/GenBank/DDBJ databases">
        <title>Serratia strains were isolated from fresh produce.</title>
        <authorList>
            <person name="Cho G.-S."/>
            <person name="Stein M."/>
            <person name="Lee W."/>
            <person name="Suh S.H."/>
            <person name="Franz C.M.A.P."/>
        </authorList>
    </citation>
    <scope>NUCLEOTIDE SEQUENCE [LARGE SCALE GENOMIC DNA]</scope>
    <source>
        <strain evidence="2 3">S16</strain>
    </source>
</reference>
<sequence length="418" mass="45412">MPGINLGYAMTLPPKKAIAYFESKGYHIAFDTTAMEDAAHATGFTVSGILKQDVLADINGALGDALKNGQTLAQFKDNLQPVLARKGWIGGGLKADEDGVLEGRQLLPYRLDTIFRTNMQSAYMAGRYQRMMDNAQSRPYWEYDAVMDNRTRPAHAAMNGRVYRCDDPIWDTFFPPNGYNCRCSVRALNARDLSRHPIGLESSEGRLVTVRQPYGMKGQTRPVTAYKDPKTGQLFTPDAGFHLNAGKGYMGNLGQQMLRKGATVPPRIASQAAQAALGQPLMLTAFTADLANWMQQVHGDPALRGDWRYAGALSTAVLDALPEELPNAVVTLPGSAVRDAAMLTPDWLQLPTLLASPDVVLREPDGSLVYVIDQGGAPRAARVALSGGQPTLQSSWSLTPGDDADLKHLPIVTGGWRE</sequence>
<protein>
    <submittedName>
        <fullName evidence="2">Phage head morphogenesis protein</fullName>
    </submittedName>
</protein>
<gene>
    <name evidence="2" type="ORF">FOT62_22760</name>
</gene>